<dbReference type="EMBL" id="AWGB01000005">
    <property type="protein sequence ID" value="ESQ94075.1"/>
    <property type="molecule type" value="Genomic_DNA"/>
</dbReference>
<keyword evidence="1" id="KW-1133">Transmembrane helix</keyword>
<accession>V4Q8D1</accession>
<dbReference type="AlphaFoldDB" id="V4Q8D1"/>
<dbReference type="STRING" id="1121022.GCA_000376105_01764"/>
<dbReference type="PATRIC" id="fig|1121022.4.peg.598"/>
<evidence type="ECO:0000313" key="3">
    <source>
        <dbReference type="Proteomes" id="UP000017837"/>
    </source>
</evidence>
<gene>
    <name evidence="2" type="ORF">ABENE_03015</name>
</gene>
<sequence>MDYVDAPTTAAPYAPLVKDTLSMKAERLLINYRNMPKTSLTLAGLAGIGVLAILGGIWAGKNRLFPHPKESEDV</sequence>
<organism evidence="2 3">
    <name type="scientific">Asticcacaulis benevestitus DSM 16100 = ATCC BAA-896</name>
    <dbReference type="NCBI Taxonomy" id="1121022"/>
    <lineage>
        <taxon>Bacteria</taxon>
        <taxon>Pseudomonadati</taxon>
        <taxon>Pseudomonadota</taxon>
        <taxon>Alphaproteobacteria</taxon>
        <taxon>Caulobacterales</taxon>
        <taxon>Caulobacteraceae</taxon>
        <taxon>Asticcacaulis</taxon>
    </lineage>
</organism>
<keyword evidence="1" id="KW-0812">Transmembrane</keyword>
<keyword evidence="3" id="KW-1185">Reference proteome</keyword>
<feature type="transmembrane region" description="Helical" evidence="1">
    <location>
        <begin position="40"/>
        <end position="59"/>
    </location>
</feature>
<dbReference type="RefSeq" id="WP_018081430.1">
    <property type="nucleotide sequence ID" value="NZ_AQWM01000005.1"/>
</dbReference>
<dbReference type="Proteomes" id="UP000017837">
    <property type="component" value="Unassembled WGS sequence"/>
</dbReference>
<dbReference type="OrthoDB" id="9969587at2"/>
<reference evidence="2 3" key="1">
    <citation type="journal article" date="2014" name="Nature">
        <title>Sequential evolution of bacterial morphology by co-option of a developmental regulator.</title>
        <authorList>
            <person name="Jiang C."/>
            <person name="Brown P.J."/>
            <person name="Ducret A."/>
            <person name="Brun Y.V."/>
        </authorList>
    </citation>
    <scope>NUCLEOTIDE SEQUENCE [LARGE SCALE GENOMIC DNA]</scope>
    <source>
        <strain evidence="2 3">DSM 16100</strain>
    </source>
</reference>
<evidence type="ECO:0000313" key="2">
    <source>
        <dbReference type="EMBL" id="ESQ94075.1"/>
    </source>
</evidence>
<name>V4Q8D1_9CAUL</name>
<keyword evidence="1" id="KW-0472">Membrane</keyword>
<proteinExistence type="predicted"/>
<protein>
    <submittedName>
        <fullName evidence="2">Uncharacterized protein</fullName>
    </submittedName>
</protein>
<comment type="caution">
    <text evidence="2">The sequence shown here is derived from an EMBL/GenBank/DDBJ whole genome shotgun (WGS) entry which is preliminary data.</text>
</comment>
<evidence type="ECO:0000256" key="1">
    <source>
        <dbReference type="SAM" id="Phobius"/>
    </source>
</evidence>